<reference evidence="2" key="1">
    <citation type="journal article" date="2020" name="mSystems">
        <title>Genome- and Community-Level Interaction Insights into Carbon Utilization and Element Cycling Functions of Hydrothermarchaeota in Hydrothermal Sediment.</title>
        <authorList>
            <person name="Zhou Z."/>
            <person name="Liu Y."/>
            <person name="Xu W."/>
            <person name="Pan J."/>
            <person name="Luo Z.H."/>
            <person name="Li M."/>
        </authorList>
    </citation>
    <scope>NUCLEOTIDE SEQUENCE [LARGE SCALE GENOMIC DNA]</scope>
    <source>
        <strain evidence="2">SpSt-418</strain>
    </source>
</reference>
<dbReference type="Gene3D" id="1.10.287.110">
    <property type="entry name" value="DnaJ domain"/>
    <property type="match status" value="1"/>
</dbReference>
<accession>A0A7C3KGC8</accession>
<feature type="domain" description="J" evidence="1">
    <location>
        <begin position="138"/>
        <end position="193"/>
    </location>
</feature>
<dbReference type="EMBL" id="DSRU01000321">
    <property type="protein sequence ID" value="HFN00365.1"/>
    <property type="molecule type" value="Genomic_DNA"/>
</dbReference>
<comment type="caution">
    <text evidence="2">The sequence shown here is derived from an EMBL/GenBank/DDBJ whole genome shotgun (WGS) entry which is preliminary data.</text>
</comment>
<evidence type="ECO:0000313" key="2">
    <source>
        <dbReference type="EMBL" id="HFN00365.1"/>
    </source>
</evidence>
<proteinExistence type="predicted"/>
<dbReference type="Pfam" id="PF00226">
    <property type="entry name" value="DnaJ"/>
    <property type="match status" value="1"/>
</dbReference>
<protein>
    <submittedName>
        <fullName evidence="2">J domain-containing protein</fullName>
    </submittedName>
</protein>
<dbReference type="AlphaFoldDB" id="A0A7C3KGC8"/>
<dbReference type="SUPFAM" id="SSF46565">
    <property type="entry name" value="Chaperone J-domain"/>
    <property type="match status" value="1"/>
</dbReference>
<dbReference type="PROSITE" id="PS50076">
    <property type="entry name" value="DNAJ_2"/>
    <property type="match status" value="1"/>
</dbReference>
<name>A0A7C3KGC8_9CYAN</name>
<dbReference type="InterPro" id="IPR036869">
    <property type="entry name" value="J_dom_sf"/>
</dbReference>
<dbReference type="CDD" id="cd06257">
    <property type="entry name" value="DnaJ"/>
    <property type="match status" value="1"/>
</dbReference>
<gene>
    <name evidence="2" type="ORF">ENR64_21980</name>
</gene>
<sequence>MPPASLNKVVQDEISRLVELRGFSVSELEEFAQFVIANYKKKDPKPKKETKPKVAKVKKLSLPQIKEAVYSHFKVVDTKELKQSDAFQMATSGIENLDLSKKPGWEAVYRKVIGILPGEEGEEGYGCINGINIFNYDLPWKIFGLDPKEATDEDVKSAYRELSKTYHPDNPTTGDARIFDRLNTFYKSLTYKF</sequence>
<organism evidence="2">
    <name type="scientific">Oscillatoriales cyanobacterium SpSt-418</name>
    <dbReference type="NCBI Taxonomy" id="2282169"/>
    <lineage>
        <taxon>Bacteria</taxon>
        <taxon>Bacillati</taxon>
        <taxon>Cyanobacteriota</taxon>
        <taxon>Cyanophyceae</taxon>
        <taxon>Oscillatoriophycideae</taxon>
        <taxon>Oscillatoriales</taxon>
    </lineage>
</organism>
<evidence type="ECO:0000259" key="1">
    <source>
        <dbReference type="PROSITE" id="PS50076"/>
    </source>
</evidence>
<dbReference type="SMART" id="SM00271">
    <property type="entry name" value="DnaJ"/>
    <property type="match status" value="1"/>
</dbReference>
<dbReference type="InterPro" id="IPR001623">
    <property type="entry name" value="DnaJ_domain"/>
</dbReference>